<feature type="domain" description="GGDEF" evidence="5">
    <location>
        <begin position="139"/>
        <end position="272"/>
    </location>
</feature>
<dbReference type="EMBL" id="FMWO01000056">
    <property type="protein sequence ID" value="SCZ86014.1"/>
    <property type="molecule type" value="Genomic_DNA"/>
</dbReference>
<feature type="compositionally biased region" description="Basic and acidic residues" evidence="4">
    <location>
        <begin position="1"/>
        <end position="10"/>
    </location>
</feature>
<dbReference type="InterPro" id="IPR043128">
    <property type="entry name" value="Rev_trsase/Diguanyl_cyclase"/>
</dbReference>
<organism evidence="6 7">
    <name type="scientific">Nitrosomonas mobilis</name>
    <dbReference type="NCBI Taxonomy" id="51642"/>
    <lineage>
        <taxon>Bacteria</taxon>
        <taxon>Pseudomonadati</taxon>
        <taxon>Pseudomonadota</taxon>
        <taxon>Betaproteobacteria</taxon>
        <taxon>Nitrosomonadales</taxon>
        <taxon>Nitrosomonadaceae</taxon>
        <taxon>Nitrosomonas</taxon>
    </lineage>
</organism>
<dbReference type="SUPFAM" id="SSF55073">
    <property type="entry name" value="Nucleotide cyclase"/>
    <property type="match status" value="1"/>
</dbReference>
<dbReference type="SMART" id="SM00267">
    <property type="entry name" value="GGDEF"/>
    <property type="match status" value="1"/>
</dbReference>
<keyword evidence="7" id="KW-1185">Reference proteome</keyword>
<evidence type="ECO:0000313" key="7">
    <source>
        <dbReference type="Proteomes" id="UP000198729"/>
    </source>
</evidence>
<dbReference type="STRING" id="51642.NSMM_480016"/>
<dbReference type="CDD" id="cd01949">
    <property type="entry name" value="GGDEF"/>
    <property type="match status" value="1"/>
</dbReference>
<feature type="coiled-coil region" evidence="3">
    <location>
        <begin position="81"/>
        <end position="108"/>
    </location>
</feature>
<dbReference type="InterPro" id="IPR050469">
    <property type="entry name" value="Diguanylate_Cyclase"/>
</dbReference>
<accession>A0A1G5SFP8</accession>
<dbReference type="Pfam" id="PF00990">
    <property type="entry name" value="GGDEF"/>
    <property type="match status" value="1"/>
</dbReference>
<dbReference type="PROSITE" id="PS50887">
    <property type="entry name" value="GGDEF"/>
    <property type="match status" value="1"/>
</dbReference>
<dbReference type="Proteomes" id="UP000198729">
    <property type="component" value="Unassembled WGS sequence"/>
</dbReference>
<dbReference type="InterPro" id="IPR000160">
    <property type="entry name" value="GGDEF_dom"/>
</dbReference>
<name>A0A1G5SFP8_9PROT</name>
<dbReference type="GO" id="GO:0052621">
    <property type="term" value="F:diguanylate cyclase activity"/>
    <property type="evidence" value="ECO:0007669"/>
    <property type="project" value="UniProtKB-EC"/>
</dbReference>
<evidence type="ECO:0000256" key="3">
    <source>
        <dbReference type="SAM" id="Coils"/>
    </source>
</evidence>
<dbReference type="Gene3D" id="3.30.70.270">
    <property type="match status" value="1"/>
</dbReference>
<sequence>MIRRTKEDKPLQLVRSATEGRKKPGNTRRKSPQPDTSTIDYYKHVEQYAQKIRGTEDVSEIIGILDTVLSETRDLRLNNEVYSAQEQVRLAEQKIETLKLELEQLRELVHTDPMTGVFNRRGLDTVYLREAARADRNENILCAVVIDLDNFKHINDTYGHQFGDEVLIQFAKTAKQTLRPSDVIARFGGEEFVILLPDTPTESAVWVMQRLQNNFSKINLQGAGNQPVSITFSGGLAMRRLQENQNSLIKRADEALYQAKISGKDRVVVATDSQ</sequence>
<reference evidence="6 7" key="1">
    <citation type="submission" date="2016-10" db="EMBL/GenBank/DDBJ databases">
        <authorList>
            <person name="de Groot N.N."/>
        </authorList>
    </citation>
    <scope>NUCLEOTIDE SEQUENCE [LARGE SCALE GENOMIC DNA]</scope>
    <source>
        <strain evidence="6">1</strain>
    </source>
</reference>
<dbReference type="PANTHER" id="PTHR45138:SF9">
    <property type="entry name" value="DIGUANYLATE CYCLASE DGCM-RELATED"/>
    <property type="match status" value="1"/>
</dbReference>
<dbReference type="EC" id="2.7.7.65" evidence="1"/>
<dbReference type="FunFam" id="3.30.70.270:FF:000001">
    <property type="entry name" value="Diguanylate cyclase domain protein"/>
    <property type="match status" value="1"/>
</dbReference>
<evidence type="ECO:0000259" key="5">
    <source>
        <dbReference type="PROSITE" id="PS50887"/>
    </source>
</evidence>
<dbReference type="AlphaFoldDB" id="A0A1G5SFP8"/>
<dbReference type="InterPro" id="IPR029787">
    <property type="entry name" value="Nucleotide_cyclase"/>
</dbReference>
<proteinExistence type="predicted"/>
<gene>
    <name evidence="6" type="ORF">NSMM_480016</name>
</gene>
<evidence type="ECO:0000256" key="1">
    <source>
        <dbReference type="ARBA" id="ARBA00012528"/>
    </source>
</evidence>
<keyword evidence="3" id="KW-0175">Coiled coil</keyword>
<dbReference type="NCBIfam" id="TIGR00254">
    <property type="entry name" value="GGDEF"/>
    <property type="match status" value="1"/>
</dbReference>
<dbReference type="RefSeq" id="WP_176753916.1">
    <property type="nucleotide sequence ID" value="NZ_FMWO01000056.1"/>
</dbReference>
<evidence type="ECO:0000256" key="4">
    <source>
        <dbReference type="SAM" id="MobiDB-lite"/>
    </source>
</evidence>
<protein>
    <recommendedName>
        <fullName evidence="1">diguanylate cyclase</fullName>
        <ecNumber evidence="1">2.7.7.65</ecNumber>
    </recommendedName>
</protein>
<feature type="region of interest" description="Disordered" evidence="4">
    <location>
        <begin position="1"/>
        <end position="37"/>
    </location>
</feature>
<evidence type="ECO:0000256" key="2">
    <source>
        <dbReference type="ARBA" id="ARBA00034247"/>
    </source>
</evidence>
<dbReference type="PANTHER" id="PTHR45138">
    <property type="entry name" value="REGULATORY COMPONENTS OF SENSORY TRANSDUCTION SYSTEM"/>
    <property type="match status" value="1"/>
</dbReference>
<comment type="catalytic activity">
    <reaction evidence="2">
        <text>2 GTP = 3',3'-c-di-GMP + 2 diphosphate</text>
        <dbReference type="Rhea" id="RHEA:24898"/>
        <dbReference type="ChEBI" id="CHEBI:33019"/>
        <dbReference type="ChEBI" id="CHEBI:37565"/>
        <dbReference type="ChEBI" id="CHEBI:58805"/>
        <dbReference type="EC" id="2.7.7.65"/>
    </reaction>
</comment>
<evidence type="ECO:0000313" key="6">
    <source>
        <dbReference type="EMBL" id="SCZ86014.1"/>
    </source>
</evidence>